<organism evidence="2 3">
    <name type="scientific">Streptomyces graminofaciens</name>
    <dbReference type="NCBI Taxonomy" id="68212"/>
    <lineage>
        <taxon>Bacteria</taxon>
        <taxon>Bacillati</taxon>
        <taxon>Actinomycetota</taxon>
        <taxon>Actinomycetes</taxon>
        <taxon>Kitasatosporales</taxon>
        <taxon>Streptomycetaceae</taxon>
        <taxon>Streptomyces</taxon>
    </lineage>
</organism>
<name>A0ABM7FHN1_9ACTN</name>
<reference evidence="2 3" key="1">
    <citation type="journal article" date="2010" name="ChemBioChem">
        <title>Cloning and characterization of the biosynthetic gene cluster of 16-membered macrolide antibiotic FD-891: involvement of a dual functional cytochrome P450 monooxygenase catalyzing epoxidation and hydroxylation.</title>
        <authorList>
            <person name="Kudo F."/>
            <person name="Motegi A."/>
            <person name="Mizoue K."/>
            <person name="Eguchi T."/>
        </authorList>
    </citation>
    <scope>NUCLEOTIDE SEQUENCE [LARGE SCALE GENOMIC DNA]</scope>
    <source>
        <strain evidence="2 3">A-8890</strain>
    </source>
</reference>
<feature type="region of interest" description="Disordered" evidence="1">
    <location>
        <begin position="1"/>
        <end position="57"/>
    </location>
</feature>
<accession>A0ABM7FHN1</accession>
<gene>
    <name evidence="2" type="ORF">SGFS_073870</name>
</gene>
<sequence>MRFEWGGPRRNMPRPRTENVGRSMPRSVPRPKAEPDVPLSPRGRKPVPGAGPIPGPVPIPVPVPVPVPEPVPEPVPVPEPEFDLPFVEKPSPDLEGLSFDVGPLANEKKVLDKALSLIEDMEPPWTIARVNERTRHLAIEFHEIGEGNESVIALTCPMEPEGATVYDAASATITALHGDIDAALLQGVHAELKNHEGLAAEAARCVIGGFLIHMMPTSVIGKTVTMLSDAVRGMREKAEQKELEAAKDFVQTQGIAESVRHAEIDGDRWSFESPGTSSEVADGTPDVSDTGWDGDISFEL</sequence>
<evidence type="ECO:0000313" key="3">
    <source>
        <dbReference type="Proteomes" id="UP001321542"/>
    </source>
</evidence>
<keyword evidence="3" id="KW-1185">Reference proteome</keyword>
<feature type="region of interest" description="Disordered" evidence="1">
    <location>
        <begin position="266"/>
        <end position="300"/>
    </location>
</feature>
<evidence type="ECO:0000313" key="2">
    <source>
        <dbReference type="EMBL" id="BBC36093.1"/>
    </source>
</evidence>
<protein>
    <submittedName>
        <fullName evidence="2">Uncharacterized protein</fullName>
    </submittedName>
</protein>
<dbReference type="EMBL" id="AP018448">
    <property type="protein sequence ID" value="BBC36093.1"/>
    <property type="molecule type" value="Genomic_DNA"/>
</dbReference>
<reference evidence="2 3" key="2">
    <citation type="journal article" date="2023" name="ChemBioChem">
        <title>Acyltransferase Domain Exchange between Two Independent Type I Polyketide Synthases in the Same Producer Strain of Macrolide Antibiotics.</title>
        <authorList>
            <person name="Kudo F."/>
            <person name="Kishikawa K."/>
            <person name="Tsuboi K."/>
            <person name="Kido T."/>
            <person name="Usui T."/>
            <person name="Hashimoto J."/>
            <person name="Shin-Ya K."/>
            <person name="Miyanaga A."/>
            <person name="Eguchi T."/>
        </authorList>
    </citation>
    <scope>NUCLEOTIDE SEQUENCE [LARGE SCALE GENOMIC DNA]</scope>
    <source>
        <strain evidence="2 3">A-8890</strain>
    </source>
</reference>
<evidence type="ECO:0000256" key="1">
    <source>
        <dbReference type="SAM" id="MobiDB-lite"/>
    </source>
</evidence>
<dbReference type="Proteomes" id="UP001321542">
    <property type="component" value="Chromosome"/>
</dbReference>
<proteinExistence type="predicted"/>